<name>X0ZAJ3_9ZZZZ</name>
<feature type="non-terminal residue" evidence="1">
    <location>
        <position position="36"/>
    </location>
</feature>
<organism evidence="1">
    <name type="scientific">marine sediment metagenome</name>
    <dbReference type="NCBI Taxonomy" id="412755"/>
    <lineage>
        <taxon>unclassified sequences</taxon>
        <taxon>metagenomes</taxon>
        <taxon>ecological metagenomes</taxon>
    </lineage>
</organism>
<dbReference type="EMBL" id="BART01002701">
    <property type="protein sequence ID" value="GAG66455.1"/>
    <property type="molecule type" value="Genomic_DNA"/>
</dbReference>
<proteinExistence type="predicted"/>
<accession>X0ZAJ3</accession>
<dbReference type="AlphaFoldDB" id="X0ZAJ3"/>
<reference evidence="1" key="1">
    <citation type="journal article" date="2014" name="Front. Microbiol.">
        <title>High frequency of phylogenetically diverse reductive dehalogenase-homologous genes in deep subseafloor sedimentary metagenomes.</title>
        <authorList>
            <person name="Kawai M."/>
            <person name="Futagami T."/>
            <person name="Toyoda A."/>
            <person name="Takaki Y."/>
            <person name="Nishi S."/>
            <person name="Hori S."/>
            <person name="Arai W."/>
            <person name="Tsubouchi T."/>
            <person name="Morono Y."/>
            <person name="Uchiyama I."/>
            <person name="Ito T."/>
            <person name="Fujiyama A."/>
            <person name="Inagaki F."/>
            <person name="Takami H."/>
        </authorList>
    </citation>
    <scope>NUCLEOTIDE SEQUENCE</scope>
    <source>
        <strain evidence="1">Expedition CK06-06</strain>
    </source>
</reference>
<comment type="caution">
    <text evidence="1">The sequence shown here is derived from an EMBL/GenBank/DDBJ whole genome shotgun (WGS) entry which is preliminary data.</text>
</comment>
<evidence type="ECO:0000313" key="1">
    <source>
        <dbReference type="EMBL" id="GAG66455.1"/>
    </source>
</evidence>
<sequence>MRGRIKVVFCLIVGLILAGTAGVFAQSPYAGETITV</sequence>
<gene>
    <name evidence="1" type="ORF">S01H4_08032</name>
</gene>
<protein>
    <submittedName>
        <fullName evidence="1">Uncharacterized protein</fullName>
    </submittedName>
</protein>